<dbReference type="InterPro" id="IPR034737">
    <property type="entry name" value="TCTP"/>
</dbReference>
<comment type="subcellular location">
    <subcellularLocation>
        <location evidence="1">Cytoplasm</location>
    </subcellularLocation>
</comment>
<dbReference type="PROSITE" id="PS01003">
    <property type="entry name" value="TCTP_2"/>
    <property type="match status" value="1"/>
</dbReference>
<dbReference type="PROSITE" id="PS51797">
    <property type="entry name" value="TCTP_3"/>
    <property type="match status" value="1"/>
</dbReference>
<dbReference type="PANTHER" id="PTHR11991">
    <property type="entry name" value="TRANSLATIONALLY CONTROLLED TUMOR PROTEIN-RELATED"/>
    <property type="match status" value="1"/>
</dbReference>
<keyword evidence="6" id="KW-1185">Reference proteome</keyword>
<dbReference type="EMBL" id="FO082872">
    <property type="protein sequence ID" value="CCF73328.1"/>
    <property type="molecule type" value="Genomic_DNA"/>
</dbReference>
<dbReference type="Proteomes" id="UP000002899">
    <property type="component" value="Chromosome II"/>
</dbReference>
<dbReference type="PRINTS" id="PR01653">
    <property type="entry name" value="TCTPROTEIN"/>
</dbReference>
<evidence type="ECO:0000256" key="3">
    <source>
        <dbReference type="PROSITE-ProRule" id="PRU01133"/>
    </source>
</evidence>
<sequence length="171" mass="19929">MLVYKDLITGDELCSDAYPQLPPFGQQDLAEVGFEVKSSKRAKGNEDYGISHNQEDEIFDADDQVEIVIDIVDSFRLQETPLTKKEYESYIKKYMKKITSMLTESKPDRVDTFKKHVTTFVKHILSNFDEFNFYIGESMELEGGLVYSYYHGEELSPRFVYLIDGLKEDRY</sequence>
<dbReference type="KEGG" id="bmic:BMR1_02g00815"/>
<dbReference type="AlphaFoldDB" id="I7I8M0"/>
<evidence type="ECO:0000313" key="6">
    <source>
        <dbReference type="Proteomes" id="UP000002899"/>
    </source>
</evidence>
<dbReference type="Gene3D" id="2.170.150.10">
    <property type="entry name" value="Metal Binding Protein, Guanine Nucleotide Exchange Factor, Chain A"/>
    <property type="match status" value="1"/>
</dbReference>
<accession>I7I8M0</accession>
<dbReference type="GO" id="GO:0005509">
    <property type="term" value="F:calcium ion binding"/>
    <property type="evidence" value="ECO:0007669"/>
    <property type="project" value="TreeGrafter"/>
</dbReference>
<gene>
    <name evidence="5" type="ORF">BMR1_02g00815</name>
</gene>
<dbReference type="OrthoDB" id="10248936at2759"/>
<dbReference type="GO" id="GO:0005737">
    <property type="term" value="C:cytoplasm"/>
    <property type="evidence" value="ECO:0007669"/>
    <property type="project" value="UniProtKB-SubCell"/>
</dbReference>
<dbReference type="OMA" id="CAMITEG"/>
<comment type="similarity">
    <text evidence="3">Belongs to the TCTP family.</text>
</comment>
<dbReference type="VEuPathDB" id="PiroplasmaDB:BMR1_02g00815"/>
<proteinExistence type="inferred from homology"/>
<evidence type="ECO:0000313" key="5">
    <source>
        <dbReference type="EMBL" id="CCF73328.1"/>
    </source>
</evidence>
<organism evidence="5 6">
    <name type="scientific">Babesia microti (strain RI)</name>
    <dbReference type="NCBI Taxonomy" id="1133968"/>
    <lineage>
        <taxon>Eukaryota</taxon>
        <taxon>Sar</taxon>
        <taxon>Alveolata</taxon>
        <taxon>Apicomplexa</taxon>
        <taxon>Aconoidasida</taxon>
        <taxon>Piroplasmida</taxon>
        <taxon>Babesiidae</taxon>
        <taxon>Babesia</taxon>
    </lineage>
</organism>
<reference evidence="5 6" key="2">
    <citation type="journal article" date="2013" name="PLoS ONE">
        <title>Whole genome mapping and re-organization of the nuclear and mitochondrial genomes of Babesia microti isolates.</title>
        <authorList>
            <person name="Cornillot E."/>
            <person name="Dassouli A."/>
            <person name="Garg A."/>
            <person name="Pachikara N."/>
            <person name="Randazzo S."/>
            <person name="Depoix D."/>
            <person name="Carcy B."/>
            <person name="Delbecq S."/>
            <person name="Frutos R."/>
            <person name="Silva J.C."/>
            <person name="Sutton R."/>
            <person name="Krause P.J."/>
            <person name="Mamoun C.B."/>
        </authorList>
    </citation>
    <scope>NUCLEOTIDE SEQUENCE [LARGE SCALE GENOMIC DNA]</scope>
    <source>
        <strain evidence="5 6">RI</strain>
    </source>
</reference>
<dbReference type="InterPro" id="IPR011323">
    <property type="entry name" value="Mss4/transl-control_tumour"/>
</dbReference>
<dbReference type="Pfam" id="PF00838">
    <property type="entry name" value="TCTP"/>
    <property type="match status" value="1"/>
</dbReference>
<dbReference type="PANTHER" id="PTHR11991:SF0">
    <property type="entry name" value="TRANSLATIONALLY-CONTROLLED TUMOR PROTEIN"/>
    <property type="match status" value="1"/>
</dbReference>
<dbReference type="SUPFAM" id="SSF51316">
    <property type="entry name" value="Mss4-like"/>
    <property type="match status" value="1"/>
</dbReference>
<evidence type="ECO:0000256" key="1">
    <source>
        <dbReference type="ARBA" id="ARBA00004496"/>
    </source>
</evidence>
<reference evidence="5 6" key="3">
    <citation type="journal article" date="2016" name="Sci. Rep.">
        <title>Genome-wide diversity and gene expression profiling of Babesia microti isolates identify polymorphic genes that mediate host-pathogen interactions.</title>
        <authorList>
            <person name="Silva J.C."/>
            <person name="Cornillot E."/>
            <person name="McCracken C."/>
            <person name="Usmani-Brown S."/>
            <person name="Dwivedi A."/>
            <person name="Ifeonu O.O."/>
            <person name="Crabtree J."/>
            <person name="Gotia H.T."/>
            <person name="Virji A.Z."/>
            <person name="Reynes C."/>
            <person name="Colinge J."/>
            <person name="Kumar V."/>
            <person name="Lawres L."/>
            <person name="Pazzi J.E."/>
            <person name="Pablo J.V."/>
            <person name="Hung C."/>
            <person name="Brancato J."/>
            <person name="Kumari P."/>
            <person name="Orvis J."/>
            <person name="Tretina K."/>
            <person name="Chibucos M."/>
            <person name="Ott S."/>
            <person name="Sadzewicz L."/>
            <person name="Sengamalay N."/>
            <person name="Shetty A.C."/>
            <person name="Su Q."/>
            <person name="Tallon L."/>
            <person name="Fraser C.M."/>
            <person name="Frutos R."/>
            <person name="Molina D.M."/>
            <person name="Krause P.J."/>
            <person name="Ben Mamoun C."/>
        </authorList>
    </citation>
    <scope>NUCLEOTIDE SEQUENCE [LARGE SCALE GENOMIC DNA]</scope>
    <source>
        <strain evidence="5 6">RI</strain>
    </source>
</reference>
<name>I7I8M0_BABMR</name>
<feature type="domain" description="TCTP" evidence="4">
    <location>
        <begin position="1"/>
        <end position="171"/>
    </location>
</feature>
<dbReference type="InterPro" id="IPR018103">
    <property type="entry name" value="Translation_control_tumour_CS"/>
</dbReference>
<keyword evidence="2" id="KW-0106">Calcium</keyword>
<dbReference type="RefSeq" id="XP_012647937.1">
    <property type="nucleotide sequence ID" value="XM_012792483.1"/>
</dbReference>
<dbReference type="InterPro" id="IPR018105">
    <property type="entry name" value="Translational_control_tumour_p"/>
</dbReference>
<dbReference type="InterPro" id="IPR011057">
    <property type="entry name" value="Mss4-like_sf"/>
</dbReference>
<reference evidence="5 6" key="1">
    <citation type="journal article" date="2012" name="Nucleic Acids Res.">
        <title>Sequencing of the smallest Apicomplexan genome from the human pathogen Babesia microti.</title>
        <authorList>
            <person name="Cornillot E."/>
            <person name="Hadj-Kaddour K."/>
            <person name="Dassouli A."/>
            <person name="Noel B."/>
            <person name="Ranwez V."/>
            <person name="Vacherie B."/>
            <person name="Augagneur Y."/>
            <person name="Bres V."/>
            <person name="Duclos A."/>
            <person name="Randazzo S."/>
            <person name="Carcy B."/>
            <person name="Debierre-Grockiego F."/>
            <person name="Delbecq S."/>
            <person name="Moubri-Menage K."/>
            <person name="Shams-Eldin H."/>
            <person name="Usmani-Brown S."/>
            <person name="Bringaud F."/>
            <person name="Wincker P."/>
            <person name="Vivares C.P."/>
            <person name="Schwarz R.T."/>
            <person name="Schetters T.P."/>
            <person name="Krause P.J."/>
            <person name="Gorenflot A."/>
            <person name="Berry V."/>
            <person name="Barbe V."/>
            <person name="Ben Mamoun C."/>
        </authorList>
    </citation>
    <scope>NUCLEOTIDE SEQUENCE [LARGE SCALE GENOMIC DNA]</scope>
    <source>
        <strain evidence="5 6">RI</strain>
    </source>
</reference>
<evidence type="ECO:0000256" key="2">
    <source>
        <dbReference type="ARBA" id="ARBA00022837"/>
    </source>
</evidence>
<protein>
    <submittedName>
        <fullName evidence="5">Translationally controlled tumour protein</fullName>
    </submittedName>
</protein>
<dbReference type="GeneID" id="24423952"/>
<evidence type="ECO:0000259" key="4">
    <source>
        <dbReference type="PROSITE" id="PS51797"/>
    </source>
</evidence>